<keyword evidence="1" id="KW-1133">Transmembrane helix</keyword>
<keyword evidence="1" id="KW-0812">Transmembrane</keyword>
<keyword evidence="1" id="KW-0472">Membrane</keyword>
<comment type="caution">
    <text evidence="2">The sequence shown here is derived from an EMBL/GenBank/DDBJ whole genome shotgun (WGS) entry which is preliminary data.</text>
</comment>
<evidence type="ECO:0000313" key="2">
    <source>
        <dbReference type="EMBL" id="MBA5604432.1"/>
    </source>
</evidence>
<sequence>MQDQNEGGAPPRFKPVPWMALENAADVELWVEEHNRSMQDNIARHETVYGVCFTLAEGGEIYMQTSPDGAVILDVTPEAAWVAPLIMAAARVEAPAGALWVLPDDKLVQLMIGLSSLIASSMLVVGHPFGRRRHYGAGR</sequence>
<dbReference type="EMBL" id="JACEZS010000002">
    <property type="protein sequence ID" value="MBA5604432.1"/>
    <property type="molecule type" value="Genomic_DNA"/>
</dbReference>
<keyword evidence="3" id="KW-1185">Reference proteome</keyword>
<organism evidence="2 3">
    <name type="scientific">Rugamonas fusca</name>
    <dbReference type="NCBI Taxonomy" id="2758568"/>
    <lineage>
        <taxon>Bacteria</taxon>
        <taxon>Pseudomonadati</taxon>
        <taxon>Pseudomonadota</taxon>
        <taxon>Betaproteobacteria</taxon>
        <taxon>Burkholderiales</taxon>
        <taxon>Oxalobacteraceae</taxon>
        <taxon>Telluria group</taxon>
        <taxon>Rugamonas</taxon>
    </lineage>
</organism>
<gene>
    <name evidence="2" type="ORF">H3H36_03535</name>
</gene>
<dbReference type="AlphaFoldDB" id="A0A7W2EEE6"/>
<protein>
    <submittedName>
        <fullName evidence="2">Uncharacterized protein</fullName>
    </submittedName>
</protein>
<accession>A0A7W2EEE6</accession>
<evidence type="ECO:0000313" key="3">
    <source>
        <dbReference type="Proteomes" id="UP000566711"/>
    </source>
</evidence>
<evidence type="ECO:0000256" key="1">
    <source>
        <dbReference type="SAM" id="Phobius"/>
    </source>
</evidence>
<name>A0A7W2EEE6_9BURK</name>
<dbReference type="RefSeq" id="WP_182214147.1">
    <property type="nucleotide sequence ID" value="NZ_JACEZS010000002.1"/>
</dbReference>
<reference evidence="2 3" key="1">
    <citation type="submission" date="2020-07" db="EMBL/GenBank/DDBJ databases">
        <title>Novel species isolated from subtropical streams in China.</title>
        <authorList>
            <person name="Lu H."/>
        </authorList>
    </citation>
    <scope>NUCLEOTIDE SEQUENCE [LARGE SCALE GENOMIC DNA]</scope>
    <source>
        <strain evidence="2 3">FT3S</strain>
    </source>
</reference>
<proteinExistence type="predicted"/>
<dbReference type="Proteomes" id="UP000566711">
    <property type="component" value="Unassembled WGS sequence"/>
</dbReference>
<feature type="transmembrane region" description="Helical" evidence="1">
    <location>
        <begin position="107"/>
        <end position="125"/>
    </location>
</feature>